<accession>A0AAE9YWV3</accession>
<reference evidence="1 2" key="1">
    <citation type="journal article" date="2015" name="Genome Announc.">
        <title>Draft Genome Sequences of Marine Isolates of Thalassomonas viridans and Thalassomonas actiniarum.</title>
        <authorList>
            <person name="Olonade I."/>
            <person name="van Zyl L.J."/>
            <person name="Trindade M."/>
        </authorList>
    </citation>
    <scope>NUCLEOTIDE SEQUENCE [LARGE SCALE GENOMIC DNA]</scope>
    <source>
        <strain evidence="1 2">XOM25</strain>
    </source>
</reference>
<proteinExistence type="predicted"/>
<dbReference type="Pfam" id="PF05936">
    <property type="entry name" value="T6SS_VasE"/>
    <property type="match status" value="1"/>
</dbReference>
<dbReference type="PANTHER" id="PTHR35566:SF1">
    <property type="entry name" value="TYPE VI SECRETION SYSTEM BASEPLATE COMPONENT TSSK1"/>
    <property type="match status" value="1"/>
</dbReference>
<dbReference type="InterPro" id="IPR010263">
    <property type="entry name" value="T6SS_TssK"/>
</dbReference>
<dbReference type="Proteomes" id="UP000032352">
    <property type="component" value="Chromosome"/>
</dbReference>
<dbReference type="NCBIfam" id="TIGR03353">
    <property type="entry name" value="VI_chp_4"/>
    <property type="match status" value="1"/>
</dbReference>
<dbReference type="AlphaFoldDB" id="A0AAE9YWV3"/>
<name>A0AAE9YWV3_9GAMM</name>
<evidence type="ECO:0000313" key="1">
    <source>
        <dbReference type="EMBL" id="WDE02756.1"/>
    </source>
</evidence>
<organism evidence="1 2">
    <name type="scientific">Thalassomonas viridans</name>
    <dbReference type="NCBI Taxonomy" id="137584"/>
    <lineage>
        <taxon>Bacteria</taxon>
        <taxon>Pseudomonadati</taxon>
        <taxon>Pseudomonadota</taxon>
        <taxon>Gammaproteobacteria</taxon>
        <taxon>Alteromonadales</taxon>
        <taxon>Colwelliaceae</taxon>
        <taxon>Thalassomonas</taxon>
    </lineage>
</organism>
<evidence type="ECO:0000313" key="2">
    <source>
        <dbReference type="Proteomes" id="UP000032352"/>
    </source>
</evidence>
<dbReference type="KEGG" id="tvd:SG34_015015"/>
<keyword evidence="2" id="KW-1185">Reference proteome</keyword>
<dbReference type="RefSeq" id="WP_044839222.1">
    <property type="nucleotide sequence ID" value="NZ_CP059733.1"/>
</dbReference>
<reference evidence="1 2" key="2">
    <citation type="journal article" date="2022" name="Mar. Drugs">
        <title>Bioassay-Guided Fractionation Leads to the Detection of Cholic Acid Generated by the Rare Thalassomonas sp.</title>
        <authorList>
            <person name="Pheiffer F."/>
            <person name="Schneider Y.K."/>
            <person name="Hansen E.H."/>
            <person name="Andersen J.H."/>
            <person name="Isaksson J."/>
            <person name="Busche T."/>
            <person name="R C."/>
            <person name="Kalinowski J."/>
            <person name="Zyl L.V."/>
            <person name="Trindade M."/>
        </authorList>
    </citation>
    <scope>NUCLEOTIDE SEQUENCE [LARGE SCALE GENOMIC DNA]</scope>
    <source>
        <strain evidence="1 2">XOM25</strain>
    </source>
</reference>
<sequence length="460" mass="51673">MNNKARAPQSICWHEGMLLSPQHFQQNHLYWEAQIQLQMRTIAQYRWGVISLALDEGQLLEGKVDIRQLKAVLPDGLYVDYDAKHDEPLQLDLAGNEELAKKDKVKVHLTVPIRVPGSASESTDIQRFNVRDGQPVKDDNTGDGDMVLQYLQPILSLQAVSHVKEQYISLPLLEIAQLDGGQFSVTEYCPPVFGIGGDDFLTFSDFTQLRKPLQHKCQALALSLRKKARQLAGFSEDGEQQLGSRITEQHSIWIRAMVQNLAELELMTDDESTPPWQVYQVLARMVGGISILDPRSIPPKLPRYNHKDILTSLATALHYIGDQVSRVNLKYTSIAFDEGRDGVFTLTYDKAWAGRDLLIELKPRENTSLSELEQWLGACRIASSALHKELTTKRLLGAETEATEGDEATGITASPGHGLFYIKMNKQYIKVGQTLLLTCTNGKLKAFQPKRIVLHLPHET</sequence>
<protein>
    <submittedName>
        <fullName evidence="1">Type VI secretion system baseplate subunit TssK</fullName>
    </submittedName>
</protein>
<dbReference type="PANTHER" id="PTHR35566">
    <property type="entry name" value="BLR3599 PROTEIN"/>
    <property type="match status" value="1"/>
</dbReference>
<gene>
    <name evidence="1" type="ORF">SG34_015015</name>
</gene>
<dbReference type="EMBL" id="CP059733">
    <property type="protein sequence ID" value="WDE02756.1"/>
    <property type="molecule type" value="Genomic_DNA"/>
</dbReference>